<dbReference type="PANTHER" id="PTHR43191">
    <property type="entry name" value="RRNA METHYLTRANSFERASE 3"/>
    <property type="match status" value="1"/>
</dbReference>
<dbReference type="InterPro" id="IPR053888">
    <property type="entry name" value="MRM3-like_sub_bind"/>
</dbReference>
<dbReference type="GO" id="GO:0006396">
    <property type="term" value="P:RNA processing"/>
    <property type="evidence" value="ECO:0007669"/>
    <property type="project" value="InterPro"/>
</dbReference>
<dbReference type="SMART" id="SM00967">
    <property type="entry name" value="SpoU_sub_bind"/>
    <property type="match status" value="1"/>
</dbReference>
<evidence type="ECO:0000256" key="3">
    <source>
        <dbReference type="ARBA" id="ARBA00022679"/>
    </source>
</evidence>
<proteinExistence type="inferred from homology"/>
<dbReference type="Pfam" id="PF22435">
    <property type="entry name" value="MRM3-like_sub_bind"/>
    <property type="match status" value="1"/>
</dbReference>
<dbReference type="SUPFAM" id="SSF55315">
    <property type="entry name" value="L30e-like"/>
    <property type="match status" value="1"/>
</dbReference>
<dbReference type="Gene3D" id="3.30.1330.30">
    <property type="match status" value="1"/>
</dbReference>
<evidence type="ECO:0000313" key="6">
    <source>
        <dbReference type="Proteomes" id="UP000243650"/>
    </source>
</evidence>
<dbReference type="Gene3D" id="3.40.1280.10">
    <property type="match status" value="1"/>
</dbReference>
<keyword evidence="3 5" id="KW-0808">Transferase</keyword>
<dbReference type="Pfam" id="PF00588">
    <property type="entry name" value="SpoU_methylase"/>
    <property type="match status" value="1"/>
</dbReference>
<reference evidence="5 6" key="1">
    <citation type="submission" date="2018-03" db="EMBL/GenBank/DDBJ databases">
        <title>Bacillus urumqiensis sp. nov., a moderately haloalkaliphilic bacterium isolated from a salt lake.</title>
        <authorList>
            <person name="Zhao B."/>
            <person name="Liao Z."/>
        </authorList>
    </citation>
    <scope>NUCLEOTIDE SEQUENCE [LARGE SCALE GENOMIC DNA]</scope>
    <source>
        <strain evidence="5 6">BZ-SZ-XJ18</strain>
    </source>
</reference>
<dbReference type="GO" id="GO:0005737">
    <property type="term" value="C:cytoplasm"/>
    <property type="evidence" value="ECO:0007669"/>
    <property type="project" value="UniProtKB-ARBA"/>
</dbReference>
<evidence type="ECO:0000256" key="1">
    <source>
        <dbReference type="ARBA" id="ARBA00007228"/>
    </source>
</evidence>
<keyword evidence="2 5" id="KW-0489">Methyltransferase</keyword>
<name>A0A2P6MFD4_ALKUR</name>
<dbReference type="RefSeq" id="WP_105959816.1">
    <property type="nucleotide sequence ID" value="NZ_PVNS01000011.1"/>
</dbReference>
<dbReference type="GO" id="GO:0032259">
    <property type="term" value="P:methylation"/>
    <property type="evidence" value="ECO:0007669"/>
    <property type="project" value="UniProtKB-KW"/>
</dbReference>
<dbReference type="InterPro" id="IPR029028">
    <property type="entry name" value="Alpha/beta_knot_MTases"/>
</dbReference>
<dbReference type="GO" id="GO:0008173">
    <property type="term" value="F:RNA methyltransferase activity"/>
    <property type="evidence" value="ECO:0007669"/>
    <property type="project" value="InterPro"/>
</dbReference>
<dbReference type="CDD" id="cd18095">
    <property type="entry name" value="SpoU-like_rRNA-MTase"/>
    <property type="match status" value="1"/>
</dbReference>
<dbReference type="SUPFAM" id="SSF75217">
    <property type="entry name" value="alpha/beta knot"/>
    <property type="match status" value="1"/>
</dbReference>
<accession>A0A2P6MFD4</accession>
<evidence type="ECO:0000313" key="5">
    <source>
        <dbReference type="EMBL" id="PRO64960.1"/>
    </source>
</evidence>
<evidence type="ECO:0000259" key="4">
    <source>
        <dbReference type="SMART" id="SM00967"/>
    </source>
</evidence>
<dbReference type="AlphaFoldDB" id="A0A2P6MFD4"/>
<dbReference type="InterPro" id="IPR013123">
    <property type="entry name" value="SpoU_subst-bd"/>
</dbReference>
<comment type="similarity">
    <text evidence="1">Belongs to the class IV-like SAM-binding methyltransferase superfamily. RNA methyltransferase TrmH family.</text>
</comment>
<evidence type="ECO:0000256" key="2">
    <source>
        <dbReference type="ARBA" id="ARBA00022603"/>
    </source>
</evidence>
<sequence length="251" mass="27655">MEHITSVHNPRIKAWKKLQRKRERDRSGLFLAEGRHLVEEALKSEVQVKVIIIEESVELPPEWQVSDVEVIEVPEKVLRELAETETPQGMTAVCERPDRHNLLLESGRFLLLDRIQDPGNLGSILRTAEAAGMTGVIFGEGCADPYNGKVVRATQGALFSMHVQQMDLEEAVDLCRENGVPIFGTSLSGSTFTAIAPQDSFALLLGNEGEGVDEALLEKADQNLYIPIYGRSDSLNVGVAAGILIYHLRGD</sequence>
<dbReference type="PANTHER" id="PTHR43191:SF2">
    <property type="entry name" value="RRNA METHYLTRANSFERASE 3, MITOCHONDRIAL"/>
    <property type="match status" value="1"/>
</dbReference>
<dbReference type="OrthoDB" id="9794400at2"/>
<organism evidence="5 6">
    <name type="scientific">Alkalicoccus urumqiensis</name>
    <name type="common">Bacillus urumqiensis</name>
    <dbReference type="NCBI Taxonomy" id="1548213"/>
    <lineage>
        <taxon>Bacteria</taxon>
        <taxon>Bacillati</taxon>
        <taxon>Bacillota</taxon>
        <taxon>Bacilli</taxon>
        <taxon>Bacillales</taxon>
        <taxon>Bacillaceae</taxon>
        <taxon>Alkalicoccus</taxon>
    </lineage>
</organism>
<gene>
    <name evidence="5" type="ORF">C6I21_12525</name>
</gene>
<feature type="domain" description="RNA 2-O ribose methyltransferase substrate binding" evidence="4">
    <location>
        <begin position="31"/>
        <end position="100"/>
    </location>
</feature>
<dbReference type="EMBL" id="PVNS01000011">
    <property type="protein sequence ID" value="PRO64960.1"/>
    <property type="molecule type" value="Genomic_DNA"/>
</dbReference>
<protein>
    <submittedName>
        <fullName evidence="5">RNA methyltransferase</fullName>
    </submittedName>
</protein>
<dbReference type="Proteomes" id="UP000243650">
    <property type="component" value="Unassembled WGS sequence"/>
</dbReference>
<keyword evidence="6" id="KW-1185">Reference proteome</keyword>
<dbReference type="InterPro" id="IPR029026">
    <property type="entry name" value="tRNA_m1G_MTases_N"/>
</dbReference>
<dbReference type="InterPro" id="IPR029064">
    <property type="entry name" value="Ribosomal_eL30-like_sf"/>
</dbReference>
<dbReference type="InterPro" id="IPR001537">
    <property type="entry name" value="SpoU_MeTrfase"/>
</dbReference>
<dbReference type="GO" id="GO:0003723">
    <property type="term" value="F:RNA binding"/>
    <property type="evidence" value="ECO:0007669"/>
    <property type="project" value="InterPro"/>
</dbReference>
<dbReference type="InterPro" id="IPR051259">
    <property type="entry name" value="rRNA_Methyltransferase"/>
</dbReference>
<comment type="caution">
    <text evidence="5">The sequence shown here is derived from an EMBL/GenBank/DDBJ whole genome shotgun (WGS) entry which is preliminary data.</text>
</comment>